<gene>
    <name evidence="3" type="ORF">BaRGS_00040175</name>
</gene>
<dbReference type="Pfam" id="PF06371">
    <property type="entry name" value="Drf_GBD"/>
    <property type="match status" value="1"/>
</dbReference>
<evidence type="ECO:0000313" key="3">
    <source>
        <dbReference type="EMBL" id="KAK7447657.1"/>
    </source>
</evidence>
<feature type="domain" description="Formin GTPase-binding" evidence="2">
    <location>
        <begin position="83"/>
        <end position="157"/>
    </location>
</feature>
<dbReference type="PANTHER" id="PTHR46345">
    <property type="entry name" value="INVERTED FORMIN-2"/>
    <property type="match status" value="1"/>
</dbReference>
<keyword evidence="4" id="KW-1185">Reference proteome</keyword>
<organism evidence="3 4">
    <name type="scientific">Batillaria attramentaria</name>
    <dbReference type="NCBI Taxonomy" id="370345"/>
    <lineage>
        <taxon>Eukaryota</taxon>
        <taxon>Metazoa</taxon>
        <taxon>Spiralia</taxon>
        <taxon>Lophotrochozoa</taxon>
        <taxon>Mollusca</taxon>
        <taxon>Gastropoda</taxon>
        <taxon>Caenogastropoda</taxon>
        <taxon>Sorbeoconcha</taxon>
        <taxon>Cerithioidea</taxon>
        <taxon>Batillariidae</taxon>
        <taxon>Batillaria</taxon>
    </lineage>
</organism>
<dbReference type="InterPro" id="IPR010473">
    <property type="entry name" value="GTPase-bd"/>
</dbReference>
<reference evidence="3 4" key="1">
    <citation type="journal article" date="2023" name="Sci. Data">
        <title>Genome assembly of the Korean intertidal mud-creeper Batillaria attramentaria.</title>
        <authorList>
            <person name="Patra A.K."/>
            <person name="Ho P.T."/>
            <person name="Jun S."/>
            <person name="Lee S.J."/>
            <person name="Kim Y."/>
            <person name="Won Y.J."/>
        </authorList>
    </citation>
    <scope>NUCLEOTIDE SEQUENCE [LARGE SCALE GENOMIC DNA]</scope>
    <source>
        <strain evidence="3">Wonlab-2016</strain>
    </source>
</reference>
<protein>
    <recommendedName>
        <fullName evidence="2">Formin GTPase-binding domain-containing protein</fullName>
    </recommendedName>
</protein>
<dbReference type="PANTHER" id="PTHR46345:SF8">
    <property type="entry name" value="FORMIN 3, ISOFORM B"/>
    <property type="match status" value="1"/>
</dbReference>
<dbReference type="InterPro" id="IPR011989">
    <property type="entry name" value="ARM-like"/>
</dbReference>
<evidence type="ECO:0000256" key="1">
    <source>
        <dbReference type="SAM" id="MobiDB-lite"/>
    </source>
</evidence>
<dbReference type="SUPFAM" id="SSF48371">
    <property type="entry name" value="ARM repeat"/>
    <property type="match status" value="1"/>
</dbReference>
<feature type="region of interest" description="Disordered" evidence="1">
    <location>
        <begin position="1"/>
        <end position="38"/>
    </location>
</feature>
<dbReference type="EMBL" id="JACVVK020000769">
    <property type="protein sequence ID" value="KAK7447657.1"/>
    <property type="molecule type" value="Genomic_DNA"/>
</dbReference>
<feature type="compositionally biased region" description="Basic residues" evidence="1">
    <location>
        <begin position="24"/>
        <end position="35"/>
    </location>
</feature>
<comment type="caution">
    <text evidence="3">The sequence shown here is derived from an EMBL/GenBank/DDBJ whole genome shotgun (WGS) entry which is preliminary data.</text>
</comment>
<name>A0ABD0J1R2_9CAEN</name>
<evidence type="ECO:0000259" key="2">
    <source>
        <dbReference type="Pfam" id="PF06371"/>
    </source>
</evidence>
<sequence>MSAHTNGSDASPAAGGGQKSSRFAGKRKQKRVGKRTRSDGFVLGVDVVNSEDDLDDHDHRGGDGGPDPDSLNFLLWLRNPTVQNLSKLRRAIKSNDRDWMSCFLEFDGLGLLFQCLKNLSSYQSNHLTDMVLRMGCASCIREVVNSQSGLDCLLTIKDRGDNLFGRRFAAANCIAAPGYSRDADLAPSDELSIPDFSDSLPPYYLHQI</sequence>
<proteinExistence type="predicted"/>
<dbReference type="AlphaFoldDB" id="A0ABD0J1R2"/>
<dbReference type="Proteomes" id="UP001519460">
    <property type="component" value="Unassembled WGS sequence"/>
</dbReference>
<accession>A0ABD0J1R2</accession>
<dbReference type="InterPro" id="IPR016024">
    <property type="entry name" value="ARM-type_fold"/>
</dbReference>
<evidence type="ECO:0000313" key="4">
    <source>
        <dbReference type="Proteomes" id="UP001519460"/>
    </source>
</evidence>
<dbReference type="Gene3D" id="1.25.10.10">
    <property type="entry name" value="Leucine-rich Repeat Variant"/>
    <property type="match status" value="1"/>
</dbReference>